<name>A0A1B0ATU0_9MUSC</name>
<proteinExistence type="predicted"/>
<sequence>MAKVIWIFIITTAVSLTLTLAFAKNVTIINVKSSESYVHHTLKDNPTVATKYVPYHKRTQSRKLKCFYQPRWPYVSCPNRGRSTRSKSCERCYRLPYGRILLYGVPAQCINCFQRYSYSSAFGASMYPSYYPPMIGSWPMIMNDNFGEYDDDGDFEGVEIKDDDLVDEETKCRLPDGSRSDDCTEIEGSGEDFEIDNDLRSGYKRPINDSAEKSTEPHFTLRGHSYTFNRSKYSRRDMVTDTDAQLPIKINKKLTGGIVSRCIAYMQRLILTMSSLVSNSLAVGKCPFRQESNIRLPISC</sequence>
<evidence type="ECO:0000313" key="3">
    <source>
        <dbReference type="Proteomes" id="UP000092460"/>
    </source>
</evidence>
<accession>A0A1B0ATU0</accession>
<dbReference type="EnsemblMetazoa" id="GPPI008311-RA">
    <property type="protein sequence ID" value="GPPI008311-PA"/>
    <property type="gene ID" value="GPPI008311"/>
</dbReference>
<keyword evidence="3" id="KW-1185">Reference proteome</keyword>
<feature type="chain" id="PRO_5008404144" evidence="1">
    <location>
        <begin position="22"/>
        <end position="300"/>
    </location>
</feature>
<dbReference type="Proteomes" id="UP000092460">
    <property type="component" value="Unassembled WGS sequence"/>
</dbReference>
<organism evidence="2 3">
    <name type="scientific">Glossina palpalis gambiensis</name>
    <dbReference type="NCBI Taxonomy" id="67801"/>
    <lineage>
        <taxon>Eukaryota</taxon>
        <taxon>Metazoa</taxon>
        <taxon>Ecdysozoa</taxon>
        <taxon>Arthropoda</taxon>
        <taxon>Hexapoda</taxon>
        <taxon>Insecta</taxon>
        <taxon>Pterygota</taxon>
        <taxon>Neoptera</taxon>
        <taxon>Endopterygota</taxon>
        <taxon>Diptera</taxon>
        <taxon>Brachycera</taxon>
        <taxon>Muscomorpha</taxon>
        <taxon>Hippoboscoidea</taxon>
        <taxon>Glossinidae</taxon>
        <taxon>Glossina</taxon>
    </lineage>
</organism>
<evidence type="ECO:0000256" key="1">
    <source>
        <dbReference type="SAM" id="SignalP"/>
    </source>
</evidence>
<dbReference type="VEuPathDB" id="VectorBase:GPPI008311"/>
<dbReference type="EMBL" id="JXJN01003444">
    <property type="status" value="NOT_ANNOTATED_CDS"/>
    <property type="molecule type" value="Genomic_DNA"/>
</dbReference>
<reference evidence="2" key="2">
    <citation type="submission" date="2020-05" db="UniProtKB">
        <authorList>
            <consortium name="EnsemblMetazoa"/>
        </authorList>
    </citation>
    <scope>IDENTIFICATION</scope>
    <source>
        <strain evidence="2">IAEA</strain>
    </source>
</reference>
<evidence type="ECO:0000313" key="2">
    <source>
        <dbReference type="EnsemblMetazoa" id="GPPI008311-PA"/>
    </source>
</evidence>
<dbReference type="EMBL" id="JXJN01003443">
    <property type="status" value="NOT_ANNOTATED_CDS"/>
    <property type="molecule type" value="Genomic_DNA"/>
</dbReference>
<dbReference type="STRING" id="67801.A0A1B0ATU0"/>
<reference evidence="3" key="1">
    <citation type="submission" date="2015-01" db="EMBL/GenBank/DDBJ databases">
        <authorList>
            <person name="Aksoy S."/>
            <person name="Warren W."/>
            <person name="Wilson R.K."/>
        </authorList>
    </citation>
    <scope>NUCLEOTIDE SEQUENCE [LARGE SCALE GENOMIC DNA]</scope>
    <source>
        <strain evidence="3">IAEA</strain>
    </source>
</reference>
<keyword evidence="1" id="KW-0732">Signal</keyword>
<protein>
    <submittedName>
        <fullName evidence="2">Uncharacterized protein</fullName>
    </submittedName>
</protein>
<feature type="signal peptide" evidence="1">
    <location>
        <begin position="1"/>
        <end position="21"/>
    </location>
</feature>
<dbReference type="AlphaFoldDB" id="A0A1B0ATU0"/>